<dbReference type="Proteomes" id="UP001379945">
    <property type="component" value="Unassembled WGS sequence"/>
</dbReference>
<protein>
    <submittedName>
        <fullName evidence="4">DUF2061 domain-containing protein</fullName>
    </submittedName>
</protein>
<evidence type="ECO:0000313" key="5">
    <source>
        <dbReference type="Proteomes" id="UP001379945"/>
    </source>
</evidence>
<feature type="compositionally biased region" description="Polar residues" evidence="1">
    <location>
        <begin position="82"/>
        <end position="93"/>
    </location>
</feature>
<dbReference type="InterPro" id="IPR018638">
    <property type="entry name" value="DUF2061_membrane"/>
</dbReference>
<keyword evidence="2" id="KW-0472">Membrane</keyword>
<evidence type="ECO:0000313" key="4">
    <source>
        <dbReference type="EMBL" id="MEK8046779.1"/>
    </source>
</evidence>
<dbReference type="RefSeq" id="WP_341399076.1">
    <property type="nucleotide sequence ID" value="NZ_JBBUTI010000006.1"/>
</dbReference>
<dbReference type="EMBL" id="JBBUTI010000006">
    <property type="protein sequence ID" value="MEK8046779.1"/>
    <property type="molecule type" value="Genomic_DNA"/>
</dbReference>
<keyword evidence="5" id="KW-1185">Reference proteome</keyword>
<feature type="transmembrane region" description="Helical" evidence="2">
    <location>
        <begin position="12"/>
        <end position="35"/>
    </location>
</feature>
<comment type="caution">
    <text evidence="4">The sequence shown here is derived from an EMBL/GenBank/DDBJ whole genome shotgun (WGS) entry which is preliminary data.</text>
</comment>
<proteinExistence type="predicted"/>
<reference evidence="4 5" key="1">
    <citation type="submission" date="2024-04" db="EMBL/GenBank/DDBJ databases">
        <title>Novel species of the genus Ideonella isolated from streams.</title>
        <authorList>
            <person name="Lu H."/>
        </authorList>
    </citation>
    <scope>NUCLEOTIDE SEQUENCE [LARGE SCALE GENOMIC DNA]</scope>
    <source>
        <strain evidence="4 5">LYT19W</strain>
    </source>
</reference>
<evidence type="ECO:0000259" key="3">
    <source>
        <dbReference type="Pfam" id="PF09834"/>
    </source>
</evidence>
<evidence type="ECO:0000256" key="1">
    <source>
        <dbReference type="SAM" id="MobiDB-lite"/>
    </source>
</evidence>
<accession>A0ABU9C4H8</accession>
<sequence>MAKSAAFGVMHVGIAFGVGYALTGSFAIAGALTIVEPLCNTVAHYFFDRWWSRREQAAALMAAGDGRQAAPVGEAEEPDAEVQSSSWVSHAMA</sequence>
<dbReference type="Pfam" id="PF09834">
    <property type="entry name" value="DUF2061"/>
    <property type="match status" value="1"/>
</dbReference>
<name>A0ABU9C4H8_9BURK</name>
<evidence type="ECO:0000256" key="2">
    <source>
        <dbReference type="SAM" id="Phobius"/>
    </source>
</evidence>
<feature type="domain" description="DUF2061" evidence="3">
    <location>
        <begin position="1"/>
        <end position="52"/>
    </location>
</feature>
<keyword evidence="2" id="KW-0812">Transmembrane</keyword>
<feature type="region of interest" description="Disordered" evidence="1">
    <location>
        <begin position="68"/>
        <end position="93"/>
    </location>
</feature>
<organism evidence="4 5">
    <name type="scientific">Ideonella margarita</name>
    <dbReference type="NCBI Taxonomy" id="2984191"/>
    <lineage>
        <taxon>Bacteria</taxon>
        <taxon>Pseudomonadati</taxon>
        <taxon>Pseudomonadota</taxon>
        <taxon>Betaproteobacteria</taxon>
        <taxon>Burkholderiales</taxon>
        <taxon>Sphaerotilaceae</taxon>
        <taxon>Ideonella</taxon>
    </lineage>
</organism>
<gene>
    <name evidence="4" type="ORF">AACH00_10500</name>
</gene>
<keyword evidence="2" id="KW-1133">Transmembrane helix</keyword>